<dbReference type="InterPro" id="IPR011991">
    <property type="entry name" value="ArsR-like_HTH"/>
</dbReference>
<dbReference type="SUPFAM" id="SSF46785">
    <property type="entry name" value="Winged helix' DNA-binding domain"/>
    <property type="match status" value="1"/>
</dbReference>
<dbReference type="Proteomes" id="UP001165074">
    <property type="component" value="Unassembled WGS sequence"/>
</dbReference>
<dbReference type="InterPro" id="IPR036388">
    <property type="entry name" value="WH-like_DNA-bd_sf"/>
</dbReference>
<dbReference type="EMBL" id="BSTK01000001">
    <property type="protein sequence ID" value="GLY82342.1"/>
    <property type="molecule type" value="Genomic_DNA"/>
</dbReference>
<evidence type="ECO:0000256" key="1">
    <source>
        <dbReference type="ARBA" id="ARBA00023015"/>
    </source>
</evidence>
<dbReference type="Gene3D" id="1.10.10.10">
    <property type="entry name" value="Winged helix-like DNA-binding domain superfamily/Winged helix DNA-binding domain"/>
    <property type="match status" value="1"/>
</dbReference>
<comment type="caution">
    <text evidence="5">The sequence shown here is derived from an EMBL/GenBank/DDBJ whole genome shotgun (WGS) entry which is preliminary data.</text>
</comment>
<keyword evidence="3" id="KW-0804">Transcription</keyword>
<evidence type="ECO:0000259" key="4">
    <source>
        <dbReference type="SMART" id="SM00418"/>
    </source>
</evidence>
<protein>
    <submittedName>
        <fullName evidence="5">Regulatory protein</fullName>
    </submittedName>
</protein>
<dbReference type="InterPro" id="IPR036390">
    <property type="entry name" value="WH_DNA-bd_sf"/>
</dbReference>
<keyword evidence="6" id="KW-1185">Reference proteome</keyword>
<dbReference type="PANTHER" id="PTHR43132:SF8">
    <property type="entry name" value="HTH-TYPE TRANSCRIPTIONAL REGULATOR KMTR"/>
    <property type="match status" value="1"/>
</dbReference>
<dbReference type="RefSeq" id="WP_285565999.1">
    <property type="nucleotide sequence ID" value="NZ_BSTK01000001.1"/>
</dbReference>
<accession>A0A9W6VX70</accession>
<dbReference type="SMART" id="SM00418">
    <property type="entry name" value="HTH_ARSR"/>
    <property type="match status" value="1"/>
</dbReference>
<evidence type="ECO:0000256" key="3">
    <source>
        <dbReference type="ARBA" id="ARBA00023163"/>
    </source>
</evidence>
<dbReference type="PANTHER" id="PTHR43132">
    <property type="entry name" value="ARSENICAL RESISTANCE OPERON REPRESSOR ARSR-RELATED"/>
    <property type="match status" value="1"/>
</dbReference>
<evidence type="ECO:0000313" key="5">
    <source>
        <dbReference type="EMBL" id="GLY82342.1"/>
    </source>
</evidence>
<dbReference type="CDD" id="cd00090">
    <property type="entry name" value="HTH_ARSR"/>
    <property type="match status" value="1"/>
</dbReference>
<keyword evidence="1" id="KW-0805">Transcription regulation</keyword>
<dbReference type="InterPro" id="IPR001845">
    <property type="entry name" value="HTH_ArsR_DNA-bd_dom"/>
</dbReference>
<dbReference type="InterPro" id="IPR051011">
    <property type="entry name" value="Metal_resp_trans_reg"/>
</dbReference>
<dbReference type="AlphaFoldDB" id="A0A9W6VX70"/>
<proteinExistence type="predicted"/>
<gene>
    <name evidence="5" type="ORF">Airi02_002740</name>
</gene>
<name>A0A9W6VX70_9ACTN</name>
<dbReference type="GO" id="GO:0003700">
    <property type="term" value="F:DNA-binding transcription factor activity"/>
    <property type="evidence" value="ECO:0007669"/>
    <property type="project" value="InterPro"/>
</dbReference>
<reference evidence="5" key="1">
    <citation type="submission" date="2023-03" db="EMBL/GenBank/DDBJ databases">
        <title>Actinoallomurus iriomotensis NBRC 103684.</title>
        <authorList>
            <person name="Ichikawa N."/>
            <person name="Sato H."/>
            <person name="Tonouchi N."/>
        </authorList>
    </citation>
    <scope>NUCLEOTIDE SEQUENCE</scope>
    <source>
        <strain evidence="5">NBRC 103684</strain>
    </source>
</reference>
<sequence>MLRLRFTAEDLMNVRFAVRPAPLLELGMAVATYQRDDAVFARWTRRTRLTGEARALLELIPPGANGPLFLDPYSDGLEDGLETVLSTPPDHVRAELVRTTRPTPWTRRLAGRDREAWRTLERALRGAYATLIAPDRERIGASFDADLAWRRALLAERGVAAALASLYPGSRWDGTTLEVEVPEDSAHAPAGRGLTLMPSAFWTGRPMIGRHSDGSMLLLYPALTPLPLVDVRARDALAALLGRTRAAILSLVTEGRTTSELAAELGVSAASVSAHTKTLRGAGLIVTLRTGKAVNHVATPLGMRLLRES</sequence>
<organism evidence="5 6">
    <name type="scientific">Actinoallomurus iriomotensis</name>
    <dbReference type="NCBI Taxonomy" id="478107"/>
    <lineage>
        <taxon>Bacteria</taxon>
        <taxon>Bacillati</taxon>
        <taxon>Actinomycetota</taxon>
        <taxon>Actinomycetes</taxon>
        <taxon>Streptosporangiales</taxon>
        <taxon>Thermomonosporaceae</taxon>
        <taxon>Actinoallomurus</taxon>
    </lineage>
</organism>
<evidence type="ECO:0000313" key="6">
    <source>
        <dbReference type="Proteomes" id="UP001165074"/>
    </source>
</evidence>
<keyword evidence="2" id="KW-0238">DNA-binding</keyword>
<dbReference type="Pfam" id="PF12840">
    <property type="entry name" value="HTH_20"/>
    <property type="match status" value="1"/>
</dbReference>
<dbReference type="GO" id="GO:0003677">
    <property type="term" value="F:DNA binding"/>
    <property type="evidence" value="ECO:0007669"/>
    <property type="project" value="UniProtKB-KW"/>
</dbReference>
<evidence type="ECO:0000256" key="2">
    <source>
        <dbReference type="ARBA" id="ARBA00023125"/>
    </source>
</evidence>
<feature type="domain" description="HTH arsR-type" evidence="4">
    <location>
        <begin position="235"/>
        <end position="306"/>
    </location>
</feature>